<evidence type="ECO:0000256" key="6">
    <source>
        <dbReference type="ARBA" id="ARBA00022723"/>
    </source>
</evidence>
<comment type="cofactor">
    <cofactor evidence="1 14">
        <name>FAD</name>
        <dbReference type="ChEBI" id="CHEBI:57692"/>
    </cofactor>
</comment>
<keyword evidence="3 14" id="KW-0813">Transport</keyword>
<evidence type="ECO:0000256" key="11">
    <source>
        <dbReference type="ARBA" id="ARBA00023014"/>
    </source>
</evidence>
<comment type="catalytic activity">
    <reaction evidence="13 14">
        <text>a ubiquinone + reduced [electron-transfer flavoprotein] = a ubiquinol + oxidized [electron-transfer flavoprotein] + H(+)</text>
        <dbReference type="Rhea" id="RHEA:24052"/>
        <dbReference type="Rhea" id="RHEA-COMP:9565"/>
        <dbReference type="Rhea" id="RHEA-COMP:9566"/>
        <dbReference type="Rhea" id="RHEA-COMP:10685"/>
        <dbReference type="Rhea" id="RHEA-COMP:10686"/>
        <dbReference type="ChEBI" id="CHEBI:15378"/>
        <dbReference type="ChEBI" id="CHEBI:16389"/>
        <dbReference type="ChEBI" id="CHEBI:17976"/>
        <dbReference type="ChEBI" id="CHEBI:57692"/>
        <dbReference type="ChEBI" id="CHEBI:58307"/>
        <dbReference type="EC" id="1.5.5.1"/>
    </reaction>
</comment>
<proteinExistence type="predicted"/>
<evidence type="ECO:0000256" key="7">
    <source>
        <dbReference type="ARBA" id="ARBA00022827"/>
    </source>
</evidence>
<dbReference type="PANTHER" id="PTHR10617:SF107">
    <property type="entry name" value="ELECTRON TRANSFER FLAVOPROTEIN-UBIQUINONE OXIDOREDUCTASE, MITOCHONDRIAL"/>
    <property type="match status" value="1"/>
</dbReference>
<keyword evidence="6 14" id="KW-0479">Metal-binding</keyword>
<keyword evidence="10 14" id="KW-0408">Iron</keyword>
<evidence type="ECO:0000256" key="4">
    <source>
        <dbReference type="ARBA" id="ARBA00022485"/>
    </source>
</evidence>
<evidence type="ECO:0000256" key="12">
    <source>
        <dbReference type="ARBA" id="ARBA00023075"/>
    </source>
</evidence>
<dbReference type="InterPro" id="IPR007859">
    <property type="entry name" value="ETF-QO/FixX_C"/>
</dbReference>
<dbReference type="AlphaFoldDB" id="A0A9D7K1H1"/>
<comment type="function">
    <text evidence="2 14">Accepts electrons from ETF and reduces ubiquinone.</text>
</comment>
<keyword evidence="9 14" id="KW-0560">Oxidoreductase</keyword>
<evidence type="ECO:0000256" key="14">
    <source>
        <dbReference type="RuleBase" id="RU366068"/>
    </source>
</evidence>
<feature type="domain" description="4Fe-4S ferredoxin-type" evidence="15">
    <location>
        <begin position="508"/>
        <end position="537"/>
    </location>
</feature>
<dbReference type="InterPro" id="IPR017896">
    <property type="entry name" value="4Fe4S_Fe-S-bd"/>
</dbReference>
<dbReference type="SUPFAM" id="SSF54373">
    <property type="entry name" value="FAD-linked reductases, C-terminal domain"/>
    <property type="match status" value="1"/>
</dbReference>
<organism evidence="16 17">
    <name type="scientific">Candidatus Proximibacter danicus</name>
    <dbReference type="NCBI Taxonomy" id="2954365"/>
    <lineage>
        <taxon>Bacteria</taxon>
        <taxon>Pseudomonadati</taxon>
        <taxon>Pseudomonadota</taxon>
        <taxon>Betaproteobacteria</taxon>
        <taxon>Candidatus Proximibacter</taxon>
    </lineage>
</organism>
<dbReference type="InterPro" id="IPR040156">
    <property type="entry name" value="ETF-QO"/>
</dbReference>
<dbReference type="EC" id="1.5.5.1" evidence="14"/>
<evidence type="ECO:0000259" key="15">
    <source>
        <dbReference type="PROSITE" id="PS51379"/>
    </source>
</evidence>
<sequence length="548" mass="60034">MQRESMEFDVLVVGGGPAGLASAIRIKQLANEAGKEISVCLIEKGAEIGAHILSGAVMDPKAITELFPNWKEDGAPLNAAVSEDRFLVLSETGAKQVPNMLLPGCFQNHGNYVVSLGNVCRWLGQQAEALGIEVYAGFAGAEVLFDENGAVKGVATGDMGRLKDGSEGPAFQLGMELHAKYTFFAEGCRGHLGKQLQAHFKLNDGRDAQTYGIGLKELWEIKPEMHQEGLVIHTGGWPLDPDTYGGGFLYHLENNQVTIGYVVGLGYENPYLSPYEEFQRFKTHPEIRKFLEGGKRIAYGARAIAAGGLQSLPKLTFPGGVLVGDDAGFLNASRIKGSHCAIKSGSLAAEACFEALMAERERDELTAFPQKFEQSWLYDELHRARNFKPWMAKGMQLGGLMFGIDQMLFRGKAPWTLHHSGPDHAKLKPASQFQPINYPKPDGVVSFDRLSSVFLSNTNHEEDQPCHLTLKDASVPIRVNLAEYDAPEQRYCPAGVYEIVRDEGGQNPRLQINAQNCVHCKTCDIKDPTQNINWVVPQGGEGPTYPNM</sequence>
<dbReference type="InterPro" id="IPR036188">
    <property type="entry name" value="FAD/NAD-bd_sf"/>
</dbReference>
<dbReference type="SUPFAM" id="SSF54862">
    <property type="entry name" value="4Fe-4S ferredoxins"/>
    <property type="match status" value="1"/>
</dbReference>
<dbReference type="SUPFAM" id="SSF51905">
    <property type="entry name" value="FAD/NAD(P)-binding domain"/>
    <property type="match status" value="1"/>
</dbReference>
<keyword evidence="8 14" id="KW-0249">Electron transport</keyword>
<name>A0A9D7K1H1_9PROT</name>
<evidence type="ECO:0000256" key="13">
    <source>
        <dbReference type="ARBA" id="ARBA00052682"/>
    </source>
</evidence>
<dbReference type="Gene3D" id="3.50.50.60">
    <property type="entry name" value="FAD/NAD(P)-binding domain"/>
    <property type="match status" value="1"/>
</dbReference>
<dbReference type="GO" id="GO:0004174">
    <property type="term" value="F:electron-transferring-flavoprotein dehydrogenase activity"/>
    <property type="evidence" value="ECO:0007669"/>
    <property type="project" value="UniProtKB-UniRule"/>
</dbReference>
<evidence type="ECO:0000256" key="5">
    <source>
        <dbReference type="ARBA" id="ARBA00022630"/>
    </source>
</evidence>
<reference evidence="16" key="1">
    <citation type="submission" date="2020-10" db="EMBL/GenBank/DDBJ databases">
        <title>Connecting structure to function with the recovery of over 1000 high-quality activated sludge metagenome-assembled genomes encoding full-length rRNA genes using long-read sequencing.</title>
        <authorList>
            <person name="Singleton C.M."/>
            <person name="Petriglieri F."/>
            <person name="Kristensen J.M."/>
            <person name="Kirkegaard R.H."/>
            <person name="Michaelsen T.Y."/>
            <person name="Andersen M.H."/>
            <person name="Karst S.M."/>
            <person name="Dueholm M.S."/>
            <person name="Nielsen P.H."/>
            <person name="Albertsen M."/>
        </authorList>
    </citation>
    <scope>NUCLEOTIDE SEQUENCE</scope>
    <source>
        <strain evidence="16">Hirt_18-Q3-R61-65_BATAC.395</strain>
    </source>
</reference>
<dbReference type="GO" id="GO:0046872">
    <property type="term" value="F:metal ion binding"/>
    <property type="evidence" value="ECO:0007669"/>
    <property type="project" value="UniProtKB-KW"/>
</dbReference>
<dbReference type="Gene3D" id="3.30.70.20">
    <property type="match status" value="1"/>
</dbReference>
<evidence type="ECO:0000256" key="9">
    <source>
        <dbReference type="ARBA" id="ARBA00023002"/>
    </source>
</evidence>
<accession>A0A9D7K1H1</accession>
<dbReference type="Pfam" id="PF13450">
    <property type="entry name" value="NAD_binding_8"/>
    <property type="match status" value="1"/>
</dbReference>
<keyword evidence="12 14" id="KW-0830">Ubiquinone</keyword>
<dbReference type="Gene3D" id="3.30.9.90">
    <property type="match status" value="1"/>
</dbReference>
<evidence type="ECO:0000256" key="1">
    <source>
        <dbReference type="ARBA" id="ARBA00001974"/>
    </source>
</evidence>
<dbReference type="EMBL" id="JADJUC010000001">
    <property type="protein sequence ID" value="MBK8522771.1"/>
    <property type="molecule type" value="Genomic_DNA"/>
</dbReference>
<comment type="cofactor">
    <cofactor evidence="14">
        <name>[4Fe-4S] cluster</name>
        <dbReference type="ChEBI" id="CHEBI:49883"/>
    </cofactor>
    <text evidence="14">Binds 1 [4Fe-4S] cluster.</text>
</comment>
<dbReference type="GO" id="GO:0051539">
    <property type="term" value="F:4 iron, 4 sulfur cluster binding"/>
    <property type="evidence" value="ECO:0007669"/>
    <property type="project" value="UniProtKB-UniRule"/>
</dbReference>
<dbReference type="PROSITE" id="PS51379">
    <property type="entry name" value="4FE4S_FER_2"/>
    <property type="match status" value="1"/>
</dbReference>
<dbReference type="Proteomes" id="UP000886689">
    <property type="component" value="Unassembled WGS sequence"/>
</dbReference>
<keyword evidence="5 14" id="KW-0285">Flavoprotein</keyword>
<keyword evidence="4" id="KW-0004">4Fe-4S</keyword>
<dbReference type="PANTHER" id="PTHR10617">
    <property type="entry name" value="ELECTRON TRANSFER FLAVOPROTEIN-UBIQUINONE OXIDOREDUCTASE"/>
    <property type="match status" value="1"/>
</dbReference>
<protein>
    <recommendedName>
        <fullName evidence="14">Electron transfer flavoprotein-ubiquinone oxidoreductase</fullName>
        <shortName evidence="14">ETF-QO</shortName>
        <ecNumber evidence="14">1.5.5.1</ecNumber>
    </recommendedName>
</protein>
<dbReference type="FunFam" id="3.30.70.20:FF:000012">
    <property type="entry name" value="Electron transfer flavoprotein-ubiquinone oxidoreductase, mitochondrial"/>
    <property type="match status" value="1"/>
</dbReference>
<evidence type="ECO:0000313" key="17">
    <source>
        <dbReference type="Proteomes" id="UP000886689"/>
    </source>
</evidence>
<evidence type="ECO:0000256" key="2">
    <source>
        <dbReference type="ARBA" id="ARBA00002819"/>
    </source>
</evidence>
<evidence type="ECO:0000256" key="8">
    <source>
        <dbReference type="ARBA" id="ARBA00022982"/>
    </source>
</evidence>
<comment type="caution">
    <text evidence="16">The sequence shown here is derived from an EMBL/GenBank/DDBJ whole genome shotgun (WGS) entry which is preliminary data.</text>
</comment>
<gene>
    <name evidence="16" type="ORF">IPL58_00745</name>
</gene>
<keyword evidence="11 14" id="KW-0411">Iron-sulfur</keyword>
<dbReference type="Pfam" id="PF05187">
    <property type="entry name" value="Fer4_ETF_QO"/>
    <property type="match status" value="1"/>
</dbReference>
<keyword evidence="7 14" id="KW-0274">FAD</keyword>
<dbReference type="InterPro" id="IPR049398">
    <property type="entry name" value="ETF-QO/FixC_UQ-bd"/>
</dbReference>
<dbReference type="Pfam" id="PF21162">
    <property type="entry name" value="ETFQO_UQ-bd"/>
    <property type="match status" value="1"/>
</dbReference>
<evidence type="ECO:0000256" key="3">
    <source>
        <dbReference type="ARBA" id="ARBA00022448"/>
    </source>
</evidence>
<evidence type="ECO:0000256" key="10">
    <source>
        <dbReference type="ARBA" id="ARBA00023004"/>
    </source>
</evidence>
<evidence type="ECO:0000313" key="16">
    <source>
        <dbReference type="EMBL" id="MBK8522771.1"/>
    </source>
</evidence>